<dbReference type="Proteomes" id="UP000179920">
    <property type="component" value="Chromosome III"/>
</dbReference>
<dbReference type="Proteomes" id="UP000658997">
    <property type="component" value="Unassembled WGS sequence"/>
</dbReference>
<dbReference type="EMBL" id="ULHB01000143">
    <property type="protein sequence ID" value="SYW83227.1"/>
    <property type="molecule type" value="Genomic_DNA"/>
</dbReference>
<evidence type="ECO:0000256" key="1">
    <source>
        <dbReference type="SAM" id="MobiDB-lite"/>
    </source>
</evidence>
<evidence type="ECO:0000313" key="3">
    <source>
        <dbReference type="EMBL" id="SYW83227.1"/>
    </source>
</evidence>
<feature type="compositionally biased region" description="Polar residues" evidence="1">
    <location>
        <begin position="89"/>
        <end position="107"/>
    </location>
</feature>
<protein>
    <submittedName>
        <fullName evidence="2">Uncharacterized protein</fullName>
    </submittedName>
</protein>
<feature type="compositionally biased region" description="Basic and acidic residues" evidence="1">
    <location>
        <begin position="11"/>
        <end position="26"/>
    </location>
</feature>
<gene>
    <name evidence="3" type="ORF">UBRO2_05118</name>
    <name evidence="2" type="ORF">UBRO_01246</name>
</gene>
<evidence type="ECO:0000313" key="5">
    <source>
        <dbReference type="Proteomes" id="UP000658997"/>
    </source>
</evidence>
<name>A0A1K0FYH3_9BASI</name>
<reference evidence="2" key="1">
    <citation type="submission" date="2016-04" db="EMBL/GenBank/DDBJ databases">
        <authorList>
            <person name="Evans L.H."/>
            <person name="Alamgir A."/>
            <person name="Owens N."/>
            <person name="Weber N.D."/>
            <person name="Virtaneva K."/>
            <person name="Barbian K."/>
            <person name="Babar A."/>
            <person name="Rosenke K."/>
        </authorList>
    </citation>
    <scope>NUCLEOTIDE SEQUENCE</scope>
    <source>
        <strain evidence="2">UB2112</strain>
    </source>
</reference>
<organism evidence="2 4">
    <name type="scientific">Ustilago bromivora</name>
    <dbReference type="NCBI Taxonomy" id="307758"/>
    <lineage>
        <taxon>Eukaryota</taxon>
        <taxon>Fungi</taxon>
        <taxon>Dikarya</taxon>
        <taxon>Basidiomycota</taxon>
        <taxon>Ustilaginomycotina</taxon>
        <taxon>Ustilaginomycetes</taxon>
        <taxon>Ustilaginales</taxon>
        <taxon>Ustilaginaceae</taxon>
        <taxon>Ustilago</taxon>
    </lineage>
</organism>
<feature type="region of interest" description="Disordered" evidence="1">
    <location>
        <begin position="81"/>
        <end position="107"/>
    </location>
</feature>
<feature type="region of interest" description="Disordered" evidence="1">
    <location>
        <begin position="1"/>
        <end position="26"/>
    </location>
</feature>
<reference evidence="3" key="3">
    <citation type="submission" date="2018-08" db="EMBL/GenBank/DDBJ databases">
        <authorList>
            <person name="Guldener U."/>
        </authorList>
    </citation>
    <scope>NUCLEOTIDE SEQUENCE</scope>
    <source>
        <strain evidence="3">UB2</strain>
    </source>
</reference>
<keyword evidence="5" id="KW-1185">Reference proteome</keyword>
<sequence length="176" mass="19598">MPMIAPLPRHPLQEPRGSRVERQQRDDKILETLQSRRAAAPYTTRMFVSRPPSSIARPCQKSGSIHSTFFGIGRDAGINTDHESEHVAKTSSLTTSTETAQPASLNSDRYLPPLQQLHGLPRQQLHHAQDHQDQIAVPTEAQPSTDHAFSSTTSFHTWDSDGINWDDVVSWGSLDV</sequence>
<dbReference type="AlphaFoldDB" id="A0A1K0FYH3"/>
<reference evidence="4" key="2">
    <citation type="submission" date="2016-04" db="EMBL/GenBank/DDBJ databases">
        <authorList>
            <person name="Guldener U."/>
            <person name="Guldener U."/>
        </authorList>
    </citation>
    <scope>NUCLEOTIDE SEQUENCE [LARGE SCALE GENOMIC DNA]</scope>
    <source>
        <strain evidence="4">UB2112</strain>
    </source>
</reference>
<accession>A0A1K0FYH3</accession>
<dbReference type="EMBL" id="LT558119">
    <property type="protein sequence ID" value="SAM74778.1"/>
    <property type="molecule type" value="Genomic_DNA"/>
</dbReference>
<evidence type="ECO:0000313" key="2">
    <source>
        <dbReference type="EMBL" id="SAM74778.1"/>
    </source>
</evidence>
<proteinExistence type="predicted"/>
<evidence type="ECO:0000313" key="4">
    <source>
        <dbReference type="Proteomes" id="UP000179920"/>
    </source>
</evidence>